<gene>
    <name evidence="1" type="ORF">JANAI62_01540</name>
</gene>
<comment type="caution">
    <text evidence="1">The sequence shown here is derived from an EMBL/GenBank/DDBJ whole genome shotgun (WGS) entry which is preliminary data.</text>
</comment>
<name>A0ABQ4NGJ2_9RHOB</name>
<dbReference type="SFLD" id="SFLDS00003">
    <property type="entry name" value="Haloacid_Dehalogenase"/>
    <property type="match status" value="1"/>
</dbReference>
<dbReference type="Gene3D" id="1.10.150.450">
    <property type="match status" value="1"/>
</dbReference>
<dbReference type="PANTHER" id="PTHR12725:SF117">
    <property type="entry name" value="HALOACID DEHALOGENASE-LIKE HYDROLASE"/>
    <property type="match status" value="1"/>
</dbReference>
<dbReference type="PANTHER" id="PTHR12725">
    <property type="entry name" value="HALOACID DEHALOGENASE-LIKE HYDROLASE"/>
    <property type="match status" value="1"/>
</dbReference>
<dbReference type="SFLD" id="SFLDG01132">
    <property type="entry name" value="C1.5.3:_5'-Nucleotidase_Like"/>
    <property type="match status" value="1"/>
</dbReference>
<proteinExistence type="predicted"/>
<dbReference type="InterPro" id="IPR036412">
    <property type="entry name" value="HAD-like_sf"/>
</dbReference>
<reference evidence="1 2" key="1">
    <citation type="submission" date="2021-05" db="EMBL/GenBank/DDBJ databases">
        <title>Bacteria Genome sequencing.</title>
        <authorList>
            <person name="Takabe Y."/>
            <person name="Nakajima Y."/>
            <person name="Suzuki S."/>
            <person name="Shiozaki T."/>
        </authorList>
    </citation>
    <scope>NUCLEOTIDE SEQUENCE [LARGE SCALE GENOMIC DNA]</scope>
    <source>
        <strain evidence="1 2">AI_62</strain>
    </source>
</reference>
<evidence type="ECO:0000313" key="1">
    <source>
        <dbReference type="EMBL" id="GIT93531.1"/>
    </source>
</evidence>
<dbReference type="Proteomes" id="UP000786693">
    <property type="component" value="Unassembled WGS sequence"/>
</dbReference>
<accession>A0ABQ4NGJ2</accession>
<dbReference type="Pfam" id="PF00702">
    <property type="entry name" value="Hydrolase"/>
    <property type="match status" value="1"/>
</dbReference>
<sequence length="254" mass="27759">MTARGSVLWAGVIATVAPAPLRINHMPDSPDPMDTRFAHIDTWVFDLDETLYPPGASLFPQIETRMTRWIQDFLRVDAAEADRLRSQWWHDHGTSLAGLMADHGVAPEPFLEDVHDVDFGGLSPDPILAGLIDALPGRKIVFTNGTADYARNVLAARGLTGIWDAVHGVEHAGYVPKPQRAAYDRVFARDGLTPQRAAMFEDTARNLAVPHDLGMSTVHVAPARAEGAHVHHHTTDLSAFLRGILTPGLAILRP</sequence>
<dbReference type="InterPro" id="IPR023214">
    <property type="entry name" value="HAD_sf"/>
</dbReference>
<dbReference type="EMBL" id="BPFH01000001">
    <property type="protein sequence ID" value="GIT93531.1"/>
    <property type="molecule type" value="Genomic_DNA"/>
</dbReference>
<protein>
    <submittedName>
        <fullName evidence="1">Pyrimidine 5'-nucleotidase</fullName>
    </submittedName>
</protein>
<keyword evidence="2" id="KW-1185">Reference proteome</keyword>
<organism evidence="1 2">
    <name type="scientific">Jannaschia pagri</name>
    <dbReference type="NCBI Taxonomy" id="2829797"/>
    <lineage>
        <taxon>Bacteria</taxon>
        <taxon>Pseudomonadati</taxon>
        <taxon>Pseudomonadota</taxon>
        <taxon>Alphaproteobacteria</taxon>
        <taxon>Rhodobacterales</taxon>
        <taxon>Roseobacteraceae</taxon>
        <taxon>Jannaschia</taxon>
    </lineage>
</organism>
<evidence type="ECO:0000313" key="2">
    <source>
        <dbReference type="Proteomes" id="UP000786693"/>
    </source>
</evidence>
<dbReference type="InterPro" id="IPR010237">
    <property type="entry name" value="Pyr-5-nucltdase"/>
</dbReference>
<dbReference type="NCBIfam" id="TIGR01993">
    <property type="entry name" value="Pyr-5-nucltdase"/>
    <property type="match status" value="1"/>
</dbReference>
<dbReference type="NCBIfam" id="TIGR01509">
    <property type="entry name" value="HAD-SF-IA-v3"/>
    <property type="match status" value="1"/>
</dbReference>
<dbReference type="Gene3D" id="3.40.50.1000">
    <property type="entry name" value="HAD superfamily/HAD-like"/>
    <property type="match status" value="1"/>
</dbReference>
<dbReference type="SFLD" id="SFLDG01129">
    <property type="entry name" value="C1.5:_HAD__Beta-PGM__Phosphata"/>
    <property type="match status" value="1"/>
</dbReference>
<dbReference type="SUPFAM" id="SSF56784">
    <property type="entry name" value="HAD-like"/>
    <property type="match status" value="1"/>
</dbReference>
<dbReference type="InterPro" id="IPR006439">
    <property type="entry name" value="HAD-SF_hydro_IA"/>
</dbReference>